<gene>
    <name evidence="1" type="primary">sfsA</name>
    <name evidence="3" type="ORF">SAMN02745164_01507</name>
</gene>
<name>A0A1M4XSX9_MARH1</name>
<evidence type="ECO:0000313" key="4">
    <source>
        <dbReference type="Proteomes" id="UP000184334"/>
    </source>
</evidence>
<dbReference type="PANTHER" id="PTHR30545:SF2">
    <property type="entry name" value="SUGAR FERMENTATION STIMULATION PROTEIN A"/>
    <property type="match status" value="1"/>
</dbReference>
<organism evidence="3 4">
    <name type="scientific">Marinitoga hydrogenitolerans (strain DSM 16785 / JCM 12826 / AT1271)</name>
    <dbReference type="NCBI Taxonomy" id="1122195"/>
    <lineage>
        <taxon>Bacteria</taxon>
        <taxon>Thermotogati</taxon>
        <taxon>Thermotogota</taxon>
        <taxon>Thermotogae</taxon>
        <taxon>Petrotogales</taxon>
        <taxon>Petrotogaceae</taxon>
        <taxon>Marinitoga</taxon>
    </lineage>
</organism>
<dbReference type="InterPro" id="IPR040452">
    <property type="entry name" value="SfsA_C"/>
</dbReference>
<evidence type="ECO:0000313" key="3">
    <source>
        <dbReference type="EMBL" id="SHE96383.1"/>
    </source>
</evidence>
<dbReference type="CDD" id="cd22357">
    <property type="entry name" value="SfsA-like"/>
    <property type="match status" value="1"/>
</dbReference>
<dbReference type="EMBL" id="FQUI01000024">
    <property type="protein sequence ID" value="SHE96383.1"/>
    <property type="molecule type" value="Genomic_DNA"/>
</dbReference>
<dbReference type="Pfam" id="PF03749">
    <property type="entry name" value="SfsA"/>
    <property type="match status" value="1"/>
</dbReference>
<dbReference type="Gene3D" id="2.40.50.580">
    <property type="match status" value="1"/>
</dbReference>
<feature type="domain" description="Sugar fermentation stimulation protein C-terminal" evidence="2">
    <location>
        <begin position="80"/>
        <end position="206"/>
    </location>
</feature>
<keyword evidence="4" id="KW-1185">Reference proteome</keyword>
<comment type="similarity">
    <text evidence="1">Belongs to the SfsA family.</text>
</comment>
<dbReference type="GO" id="GO:0003677">
    <property type="term" value="F:DNA binding"/>
    <property type="evidence" value="ECO:0007669"/>
    <property type="project" value="InterPro"/>
</dbReference>
<dbReference type="Gene3D" id="3.40.1350.60">
    <property type="match status" value="1"/>
</dbReference>
<dbReference type="PANTHER" id="PTHR30545">
    <property type="entry name" value="SUGAR FERMENTATION STIMULATION PROTEIN A"/>
    <property type="match status" value="1"/>
</dbReference>
<dbReference type="HAMAP" id="MF_00095">
    <property type="entry name" value="SfsA"/>
    <property type="match status" value="1"/>
</dbReference>
<evidence type="ECO:0000256" key="1">
    <source>
        <dbReference type="HAMAP-Rule" id="MF_00095"/>
    </source>
</evidence>
<dbReference type="RefSeq" id="WP_072865058.1">
    <property type="nucleotide sequence ID" value="NZ_FQUI01000024.1"/>
</dbReference>
<protein>
    <recommendedName>
        <fullName evidence="1">Sugar fermentation stimulation protein homolog</fullName>
    </recommendedName>
</protein>
<dbReference type="InterPro" id="IPR005224">
    <property type="entry name" value="SfsA"/>
</dbReference>
<proteinExistence type="inferred from homology"/>
<dbReference type="STRING" id="1122195.SAMN02745164_01507"/>
<accession>A0A1M4XSX9</accession>
<evidence type="ECO:0000259" key="2">
    <source>
        <dbReference type="Pfam" id="PF03749"/>
    </source>
</evidence>
<comment type="caution">
    <text evidence="3">The sequence shown here is derived from an EMBL/GenBank/DDBJ whole genome shotgun (WGS) entry which is preliminary data.</text>
</comment>
<reference evidence="3" key="1">
    <citation type="submission" date="2016-11" db="EMBL/GenBank/DDBJ databases">
        <authorList>
            <person name="Varghese N."/>
            <person name="Submissions S."/>
        </authorList>
    </citation>
    <scope>NUCLEOTIDE SEQUENCE [LARGE SCALE GENOMIC DNA]</scope>
    <source>
        <strain evidence="3">DSM 16785</strain>
    </source>
</reference>
<dbReference type="Proteomes" id="UP000184334">
    <property type="component" value="Unassembled WGS sequence"/>
</dbReference>
<sequence length="222" mass="26288">MKVFEIANTIKGVFINRSNRYLAKVLINDKIEDVHVHDPGRLKELLYKNNSVLIKRVYNPKRKTKYDLIAAKKSKEFVLVNSMYHRYIAENILRKKYKNLNPEVKYNNSRIDFLAENQIWIEIKGCTLSENNIAKFPDAPTKRGLKHLNELIELKEKGYESHIYFLIFSTAEYFSPNYETDPKFSKKLIEAYKKGVKIFPLLFSFKEGIIYFERYLDILMKG</sequence>
<dbReference type="AlphaFoldDB" id="A0A1M4XSX9"/>
<dbReference type="NCBIfam" id="TIGR00230">
    <property type="entry name" value="sfsA"/>
    <property type="match status" value="1"/>
</dbReference>